<sequence length="330" mass="39072">MLFSKKINFKIIFKYMICFVYILFSFANTYEINIKNTEEELDQLFCKNKYYGYKETNLYFDEEIYMIPDKGQNKINLLSNIHFIGKNGTVFDFNKKDYSGIEFTFEGKGEGLFFENITFRNFLTSPIELLFAMIFIISSDSNDYRVNFKNCTFENNNMFILSRFKAKKKTKEIDNIVFDNCIFRNNTDRLLKSYHEDKEIQTSYNNIKFDNCIFTGTIGSTYIDSGIIKYNNCHFINISDSLNTYFRYESLILTSVQKENEIYFSNCIFQNIFLNGTRPYFFINFSKSLFVGNTFKNCHSEIGYIINAYYIDKYNKLTFDGLTVIGILKI</sequence>
<dbReference type="InterPro" id="IPR012334">
    <property type="entry name" value="Pectin_lyas_fold"/>
</dbReference>
<reference evidence="2 3" key="1">
    <citation type="submission" date="2016-08" db="EMBL/GenBank/DDBJ databases">
        <title>Genomes of anaerobic fungi encode conserved fungal cellulosomes for biomass hydrolysis.</title>
        <authorList>
            <consortium name="DOE Joint Genome Institute"/>
            <person name="Haitjema C.H."/>
            <person name="Gilmore S.P."/>
            <person name="Henske J.K."/>
            <person name="Solomon K.V."/>
            <person name="De Groot R."/>
            <person name="Kuo A."/>
            <person name="Mondo S.J."/>
            <person name="Salamov A.A."/>
            <person name="Labutti K."/>
            <person name="Zhao Z."/>
            <person name="Chiniquy J."/>
            <person name="Barry K."/>
            <person name="Brewer H.M."/>
            <person name="Purvine S.O."/>
            <person name="Wright A.T."/>
            <person name="Boxma B."/>
            <person name="Van Alen T."/>
            <person name="Hackstein J.H."/>
            <person name="Baker S.E."/>
            <person name="Grigoriev I.V."/>
            <person name="O'Malley M.A."/>
        </authorList>
    </citation>
    <scope>NUCLEOTIDE SEQUENCE [LARGE SCALE GENOMIC DNA]</scope>
    <source>
        <strain evidence="3">finn</strain>
    </source>
</reference>
<keyword evidence="1" id="KW-0472">Membrane</keyword>
<evidence type="ECO:0000256" key="1">
    <source>
        <dbReference type="SAM" id="Phobius"/>
    </source>
</evidence>
<gene>
    <name evidence="2" type="ORF">BCR36DRAFT_465543</name>
</gene>
<dbReference type="InterPro" id="IPR011050">
    <property type="entry name" value="Pectin_lyase_fold/virulence"/>
</dbReference>
<feature type="transmembrane region" description="Helical" evidence="1">
    <location>
        <begin position="12"/>
        <end position="30"/>
    </location>
</feature>
<dbReference type="AlphaFoldDB" id="A0A1Y1VI20"/>
<reference evidence="2 3" key="2">
    <citation type="submission" date="2016-08" db="EMBL/GenBank/DDBJ databases">
        <title>Pervasive Adenine N6-methylation of Active Genes in Fungi.</title>
        <authorList>
            <consortium name="DOE Joint Genome Institute"/>
            <person name="Mondo S.J."/>
            <person name="Dannebaum R.O."/>
            <person name="Kuo R.C."/>
            <person name="Labutti K."/>
            <person name="Haridas S."/>
            <person name="Kuo A."/>
            <person name="Salamov A."/>
            <person name="Ahrendt S.R."/>
            <person name="Lipzen A."/>
            <person name="Sullivan W."/>
            <person name="Andreopoulos W.B."/>
            <person name="Clum A."/>
            <person name="Lindquist E."/>
            <person name="Daum C."/>
            <person name="Ramamoorthy G.K."/>
            <person name="Gryganskyi A."/>
            <person name="Culley D."/>
            <person name="Magnuson J.K."/>
            <person name="James T.Y."/>
            <person name="O'Malley M.A."/>
            <person name="Stajich J.E."/>
            <person name="Spatafora J.W."/>
            <person name="Visel A."/>
            <person name="Grigoriev I.V."/>
        </authorList>
    </citation>
    <scope>NUCLEOTIDE SEQUENCE [LARGE SCALE GENOMIC DNA]</scope>
    <source>
        <strain evidence="3">finn</strain>
    </source>
</reference>
<dbReference type="Proteomes" id="UP000193719">
    <property type="component" value="Unassembled WGS sequence"/>
</dbReference>
<protein>
    <recommendedName>
        <fullName evidence="4">Right handed beta helix domain-containing protein</fullName>
    </recommendedName>
</protein>
<keyword evidence="1" id="KW-1133">Transmembrane helix</keyword>
<proteinExistence type="predicted"/>
<keyword evidence="1" id="KW-0812">Transmembrane</keyword>
<evidence type="ECO:0008006" key="4">
    <source>
        <dbReference type="Google" id="ProtNLM"/>
    </source>
</evidence>
<dbReference type="Gene3D" id="2.160.20.10">
    <property type="entry name" value="Single-stranded right-handed beta-helix, Pectin lyase-like"/>
    <property type="match status" value="1"/>
</dbReference>
<accession>A0A1Y1VI20</accession>
<dbReference type="SUPFAM" id="SSF51126">
    <property type="entry name" value="Pectin lyase-like"/>
    <property type="match status" value="1"/>
</dbReference>
<evidence type="ECO:0000313" key="3">
    <source>
        <dbReference type="Proteomes" id="UP000193719"/>
    </source>
</evidence>
<comment type="caution">
    <text evidence="2">The sequence shown here is derived from an EMBL/GenBank/DDBJ whole genome shotgun (WGS) entry which is preliminary data.</text>
</comment>
<dbReference type="EMBL" id="MCFH01000007">
    <property type="protein sequence ID" value="ORX56673.1"/>
    <property type="molecule type" value="Genomic_DNA"/>
</dbReference>
<keyword evidence="3" id="KW-1185">Reference proteome</keyword>
<name>A0A1Y1VI20_9FUNG</name>
<organism evidence="2 3">
    <name type="scientific">Piromyces finnis</name>
    <dbReference type="NCBI Taxonomy" id="1754191"/>
    <lineage>
        <taxon>Eukaryota</taxon>
        <taxon>Fungi</taxon>
        <taxon>Fungi incertae sedis</taxon>
        <taxon>Chytridiomycota</taxon>
        <taxon>Chytridiomycota incertae sedis</taxon>
        <taxon>Neocallimastigomycetes</taxon>
        <taxon>Neocallimastigales</taxon>
        <taxon>Neocallimastigaceae</taxon>
        <taxon>Piromyces</taxon>
    </lineage>
</organism>
<evidence type="ECO:0000313" key="2">
    <source>
        <dbReference type="EMBL" id="ORX56673.1"/>
    </source>
</evidence>